<dbReference type="eggNOG" id="ENOG5033TVS">
    <property type="taxonomic scope" value="Bacteria"/>
</dbReference>
<dbReference type="EMBL" id="CP000679">
    <property type="protein sequence ID" value="ABP67756.1"/>
    <property type="molecule type" value="Genomic_DNA"/>
</dbReference>
<dbReference type="Pfam" id="PF19872">
    <property type="entry name" value="DUF6345"/>
    <property type="match status" value="1"/>
</dbReference>
<dbReference type="KEGG" id="csc:Csac_2174"/>
<dbReference type="Proteomes" id="UP000000256">
    <property type="component" value="Chromosome"/>
</dbReference>
<dbReference type="RefSeq" id="WP_011917688.1">
    <property type="nucleotide sequence ID" value="NC_009437.1"/>
</dbReference>
<keyword evidence="2" id="KW-1185">Reference proteome</keyword>
<name>A4XLH1_CALS8</name>
<evidence type="ECO:0008006" key="3">
    <source>
        <dbReference type="Google" id="ProtNLM"/>
    </source>
</evidence>
<sequence length="282" mass="32149">MIKNKFYISLALIIILIFNFCVAFSADLKGIYLGVSTYSSPNGSCTYGDRAGAHYVYNLADSLWRNAWVTAYLIKLNSEANESYLKDTSLTSQADLLVYSGHGLCLSKENAAHFFARSTGETWHNSSMEYNDEVNARTNEVRFGRSNLKWIIMYTCNWLTNNGDQEKLENIYKTFEGATLVMGFASTMYLDSREAVDFVKFLTGYKYSFVKAFVEAAKIYQPQRQDGQSSIVRIMGYKLAANDSLYSFYGCRPEKEWYKNYKQGYGIIAEKVIYPSKVTVVK</sequence>
<dbReference type="HOGENOM" id="CLU_992808_0_0_9"/>
<dbReference type="InterPro" id="IPR045926">
    <property type="entry name" value="DUF6345"/>
</dbReference>
<dbReference type="OrthoDB" id="2987126at2"/>
<gene>
    <name evidence="1" type="ordered locus">Csac_2174</name>
</gene>
<evidence type="ECO:0000313" key="2">
    <source>
        <dbReference type="Proteomes" id="UP000000256"/>
    </source>
</evidence>
<accession>A4XLH1</accession>
<dbReference type="AlphaFoldDB" id="A4XLH1"/>
<organism evidence="1 2">
    <name type="scientific">Caldicellulosiruptor saccharolyticus (strain ATCC 43494 / DSM 8903 / Tp8T 6331)</name>
    <dbReference type="NCBI Taxonomy" id="351627"/>
    <lineage>
        <taxon>Bacteria</taxon>
        <taxon>Bacillati</taxon>
        <taxon>Bacillota</taxon>
        <taxon>Bacillota incertae sedis</taxon>
        <taxon>Caldicellulosiruptorales</taxon>
        <taxon>Caldicellulosiruptoraceae</taxon>
        <taxon>Caldicellulosiruptor</taxon>
    </lineage>
</organism>
<proteinExistence type="predicted"/>
<protein>
    <recommendedName>
        <fullName evidence="3">Gingipain domain-containing protein</fullName>
    </recommendedName>
</protein>
<reference evidence="1 2" key="1">
    <citation type="journal article" date="2008" name="Appl. Environ. Microbiol.">
        <title>Hydrogenomics of the extremely thermophilic bacterium Caldicellulosiruptor saccharolyticus.</title>
        <authorList>
            <person name="van de Werken H.J."/>
            <person name="Verhaart M.R."/>
            <person name="VanFossen A.L."/>
            <person name="Willquist K."/>
            <person name="Lewis D.L."/>
            <person name="Nichols J.D."/>
            <person name="Goorissen H.P."/>
            <person name="Mongodin E.F."/>
            <person name="Nelson K.E."/>
            <person name="van Niel E.W."/>
            <person name="Stams A.J."/>
            <person name="Ward D.E."/>
            <person name="de Vos W.M."/>
            <person name="van der Oost J."/>
            <person name="Kelly R.M."/>
            <person name="Kengen S.W."/>
        </authorList>
    </citation>
    <scope>NUCLEOTIDE SEQUENCE [LARGE SCALE GENOMIC DNA]</scope>
    <source>
        <strain evidence="2">ATCC 43494 / DSM 8903 / Tp8T 6331</strain>
    </source>
</reference>
<evidence type="ECO:0000313" key="1">
    <source>
        <dbReference type="EMBL" id="ABP67756.1"/>
    </source>
</evidence>